<protein>
    <submittedName>
        <fullName evidence="7">Zinc-binding dehydrogenase</fullName>
    </submittedName>
</protein>
<keyword evidence="8" id="KW-1185">Reference proteome</keyword>
<name>A0ABR1V4R6_9PEZI</name>
<dbReference type="InterPro" id="IPR013154">
    <property type="entry name" value="ADH-like_N"/>
</dbReference>
<dbReference type="SMART" id="SM00829">
    <property type="entry name" value="PKS_ER"/>
    <property type="match status" value="1"/>
</dbReference>
<dbReference type="InterPro" id="IPR002328">
    <property type="entry name" value="ADH_Zn_CS"/>
</dbReference>
<comment type="caution">
    <text evidence="7">The sequence shown here is derived from an EMBL/GenBank/DDBJ whole genome shotgun (WGS) entry which is preliminary data.</text>
</comment>
<comment type="cofactor">
    <cofactor evidence="1 5">
        <name>Zn(2+)</name>
        <dbReference type="ChEBI" id="CHEBI:29105"/>
    </cofactor>
</comment>
<sequence>MASGDKFEGWLGHGPDAVEGKMVWGEFEPKKWEEDDVDIEISHCGICGSDLHTLKSGWGETPYREFALPNISILSPSGLSAPHPSALPSESEVKLTFLPLACCVGHEIVGKAVRVGKNVKHVKVGDRVGVGAQARSCLESDCPECSNNLENYCARGMHNRTNGHFVLPIPDGIDSADAAPMLCGGITLYSPLKKNGCGPGKTVGIIGVGGLGHFGVLFAKALGADKVVGISRKADKREDVLKLGADSYIATAEDADWAKKNARSLDLIVCTVSSGKMPLTEYLGLLKVEGTFIQVGAPDGGELPNINAFTIIFSGIKVGGSGIGSPAMIREMLQLAADKKIKPWVQKRPMADANKAIVDMEEGKARYRYVLEN</sequence>
<keyword evidence="2 5" id="KW-0479">Metal-binding</keyword>
<organism evidence="7 8">
    <name type="scientific">Apiospora hydei</name>
    <dbReference type="NCBI Taxonomy" id="1337664"/>
    <lineage>
        <taxon>Eukaryota</taxon>
        <taxon>Fungi</taxon>
        <taxon>Dikarya</taxon>
        <taxon>Ascomycota</taxon>
        <taxon>Pezizomycotina</taxon>
        <taxon>Sordariomycetes</taxon>
        <taxon>Xylariomycetidae</taxon>
        <taxon>Amphisphaeriales</taxon>
        <taxon>Apiosporaceae</taxon>
        <taxon>Apiospora</taxon>
    </lineage>
</organism>
<evidence type="ECO:0000256" key="3">
    <source>
        <dbReference type="ARBA" id="ARBA00022833"/>
    </source>
</evidence>
<dbReference type="RefSeq" id="XP_066662943.1">
    <property type="nucleotide sequence ID" value="XM_066817251.1"/>
</dbReference>
<dbReference type="EMBL" id="JAQQWN010000009">
    <property type="protein sequence ID" value="KAK8066190.1"/>
    <property type="molecule type" value="Genomic_DNA"/>
</dbReference>
<dbReference type="SUPFAM" id="SSF51735">
    <property type="entry name" value="NAD(P)-binding Rossmann-fold domains"/>
    <property type="match status" value="1"/>
</dbReference>
<evidence type="ECO:0000256" key="5">
    <source>
        <dbReference type="RuleBase" id="RU361277"/>
    </source>
</evidence>
<comment type="similarity">
    <text evidence="5">Belongs to the zinc-containing alcohol dehydrogenase family.</text>
</comment>
<evidence type="ECO:0000256" key="2">
    <source>
        <dbReference type="ARBA" id="ARBA00022723"/>
    </source>
</evidence>
<evidence type="ECO:0000256" key="1">
    <source>
        <dbReference type="ARBA" id="ARBA00001947"/>
    </source>
</evidence>
<dbReference type="PANTHER" id="PTHR42683">
    <property type="entry name" value="ALDEHYDE REDUCTASE"/>
    <property type="match status" value="1"/>
</dbReference>
<keyword evidence="4" id="KW-0560">Oxidoreductase</keyword>
<feature type="domain" description="Enoyl reductase (ER)" evidence="6">
    <location>
        <begin position="72"/>
        <end position="371"/>
    </location>
</feature>
<dbReference type="InterPro" id="IPR013149">
    <property type="entry name" value="ADH-like_C"/>
</dbReference>
<accession>A0ABR1V4R6</accession>
<keyword evidence="3 5" id="KW-0862">Zinc</keyword>
<reference evidence="7 8" key="1">
    <citation type="submission" date="2023-01" db="EMBL/GenBank/DDBJ databases">
        <title>Analysis of 21 Apiospora genomes using comparative genomics revels a genus with tremendous synthesis potential of carbohydrate active enzymes and secondary metabolites.</title>
        <authorList>
            <person name="Sorensen T."/>
        </authorList>
    </citation>
    <scope>NUCLEOTIDE SEQUENCE [LARGE SCALE GENOMIC DNA]</scope>
    <source>
        <strain evidence="7 8">CBS 114990</strain>
    </source>
</reference>
<dbReference type="Pfam" id="PF00107">
    <property type="entry name" value="ADH_zinc_N"/>
    <property type="match status" value="1"/>
</dbReference>
<dbReference type="InterPro" id="IPR047109">
    <property type="entry name" value="CAD-like"/>
</dbReference>
<dbReference type="PROSITE" id="PS00059">
    <property type="entry name" value="ADH_ZINC"/>
    <property type="match status" value="1"/>
</dbReference>
<dbReference type="GeneID" id="92050311"/>
<dbReference type="InterPro" id="IPR011032">
    <property type="entry name" value="GroES-like_sf"/>
</dbReference>
<evidence type="ECO:0000256" key="4">
    <source>
        <dbReference type="ARBA" id="ARBA00023002"/>
    </source>
</evidence>
<gene>
    <name evidence="7" type="ORF">PG997_012937</name>
</gene>
<dbReference type="Gene3D" id="3.90.180.10">
    <property type="entry name" value="Medium-chain alcohol dehydrogenases, catalytic domain"/>
    <property type="match status" value="2"/>
</dbReference>
<dbReference type="InterPro" id="IPR036291">
    <property type="entry name" value="NAD(P)-bd_dom_sf"/>
</dbReference>
<evidence type="ECO:0000313" key="7">
    <source>
        <dbReference type="EMBL" id="KAK8066190.1"/>
    </source>
</evidence>
<evidence type="ECO:0000259" key="6">
    <source>
        <dbReference type="SMART" id="SM00829"/>
    </source>
</evidence>
<dbReference type="SUPFAM" id="SSF50129">
    <property type="entry name" value="GroES-like"/>
    <property type="match status" value="1"/>
</dbReference>
<dbReference type="Pfam" id="PF08240">
    <property type="entry name" value="ADH_N"/>
    <property type="match status" value="1"/>
</dbReference>
<evidence type="ECO:0000313" key="8">
    <source>
        <dbReference type="Proteomes" id="UP001433268"/>
    </source>
</evidence>
<dbReference type="Gene3D" id="3.40.50.720">
    <property type="entry name" value="NAD(P)-binding Rossmann-like Domain"/>
    <property type="match status" value="1"/>
</dbReference>
<proteinExistence type="inferred from homology"/>
<dbReference type="InterPro" id="IPR020843">
    <property type="entry name" value="ER"/>
</dbReference>
<dbReference type="Proteomes" id="UP001433268">
    <property type="component" value="Unassembled WGS sequence"/>
</dbReference>
<dbReference type="CDD" id="cd05283">
    <property type="entry name" value="CAD1"/>
    <property type="match status" value="1"/>
</dbReference>